<evidence type="ECO:0000313" key="4">
    <source>
        <dbReference type="EMBL" id="VFK03537.1"/>
    </source>
</evidence>
<evidence type="ECO:0000313" key="5">
    <source>
        <dbReference type="EMBL" id="VFK06685.1"/>
    </source>
</evidence>
<dbReference type="EMBL" id="CAADFG010000720">
    <property type="protein sequence ID" value="VFK07348.1"/>
    <property type="molecule type" value="Genomic_DNA"/>
</dbReference>
<dbReference type="EMBL" id="CAADFI010000309">
    <property type="protein sequence ID" value="VFK02860.1"/>
    <property type="molecule type" value="Genomic_DNA"/>
</dbReference>
<proteinExistence type="predicted"/>
<accession>A0A450VF39</accession>
<evidence type="ECO:0000313" key="6">
    <source>
        <dbReference type="EMBL" id="VFK07348.1"/>
    </source>
</evidence>
<dbReference type="EMBL" id="CAADFI010000707">
    <property type="protein sequence ID" value="VFK06685.1"/>
    <property type="molecule type" value="Genomic_DNA"/>
</dbReference>
<evidence type="ECO:0000313" key="1">
    <source>
        <dbReference type="EMBL" id="VFK02860.1"/>
    </source>
</evidence>
<sequence length="47" mass="5415">MSCNFLVQGLDLFIQSFLSVDTTFTRITFEYPEYNRIKYSLINAAGS</sequence>
<name>A0A450VF39_9GAMM</name>
<organism evidence="3">
    <name type="scientific">Candidatus Kentrum eta</name>
    <dbReference type="NCBI Taxonomy" id="2126337"/>
    <lineage>
        <taxon>Bacteria</taxon>
        <taxon>Pseudomonadati</taxon>
        <taxon>Pseudomonadota</taxon>
        <taxon>Gammaproteobacteria</taxon>
        <taxon>Candidatus Kentrum</taxon>
    </lineage>
</organism>
<dbReference type="AlphaFoldDB" id="A0A450VF39"/>
<reference evidence="3" key="1">
    <citation type="submission" date="2019-02" db="EMBL/GenBank/DDBJ databases">
        <authorList>
            <person name="Gruber-Vodicka R. H."/>
            <person name="Seah K. B. B."/>
        </authorList>
    </citation>
    <scope>NUCLEOTIDE SEQUENCE</scope>
    <source>
        <strain evidence="3">BECK_SA2B15</strain>
        <strain evidence="1">BECK_SA2B20</strain>
    </source>
</reference>
<dbReference type="EMBL" id="CAADFG010000326">
    <property type="protein sequence ID" value="VFK03439.1"/>
    <property type="molecule type" value="Genomic_DNA"/>
</dbReference>
<evidence type="ECO:0000313" key="2">
    <source>
        <dbReference type="EMBL" id="VFK03233.1"/>
    </source>
</evidence>
<dbReference type="EMBL" id="CAADFI010000338">
    <property type="protein sequence ID" value="VFK03233.1"/>
    <property type="molecule type" value="Genomic_DNA"/>
</dbReference>
<dbReference type="EMBL" id="CAADFG010000334">
    <property type="protein sequence ID" value="VFK03537.1"/>
    <property type="molecule type" value="Genomic_DNA"/>
</dbReference>
<protein>
    <submittedName>
        <fullName evidence="3">Uncharacterized protein</fullName>
    </submittedName>
</protein>
<evidence type="ECO:0000313" key="3">
    <source>
        <dbReference type="EMBL" id="VFK03439.1"/>
    </source>
</evidence>
<gene>
    <name evidence="3" type="ORF">BECKH772A_GA0070896_103261</name>
    <name evidence="4" type="ORF">BECKH772A_GA0070896_103341</name>
    <name evidence="6" type="ORF">BECKH772A_GA0070896_107201</name>
    <name evidence="1" type="ORF">BECKH772B_GA0070898_103091</name>
    <name evidence="2" type="ORF">BECKH772B_GA0070898_103381</name>
    <name evidence="5" type="ORF">BECKH772B_GA0070898_107071</name>
</gene>